<gene>
    <name evidence="1" type="ORF">AFUS01_LOCUS26831</name>
</gene>
<organism evidence="1 2">
    <name type="scientific">Allacma fusca</name>
    <dbReference type="NCBI Taxonomy" id="39272"/>
    <lineage>
        <taxon>Eukaryota</taxon>
        <taxon>Metazoa</taxon>
        <taxon>Ecdysozoa</taxon>
        <taxon>Arthropoda</taxon>
        <taxon>Hexapoda</taxon>
        <taxon>Collembola</taxon>
        <taxon>Symphypleona</taxon>
        <taxon>Sminthuridae</taxon>
        <taxon>Allacma</taxon>
    </lineage>
</organism>
<sequence>MPFLWLEQRLIPTNQDYSWGYVHSVQVTKLVLGASLYSVQKCLGTWDCLLYKRVERNEVEGVERPQKLSLSCASSAWSVPVLSSSTT</sequence>
<dbReference type="AlphaFoldDB" id="A0A8J2KMI8"/>
<protein>
    <submittedName>
        <fullName evidence="1">Uncharacterized protein</fullName>
    </submittedName>
</protein>
<accession>A0A8J2KMI8</accession>
<name>A0A8J2KMI8_9HEXA</name>
<dbReference type="EMBL" id="CAJVCH010363398">
    <property type="protein sequence ID" value="CAG7816201.1"/>
    <property type="molecule type" value="Genomic_DNA"/>
</dbReference>
<comment type="caution">
    <text evidence="1">The sequence shown here is derived from an EMBL/GenBank/DDBJ whole genome shotgun (WGS) entry which is preliminary data.</text>
</comment>
<proteinExistence type="predicted"/>
<evidence type="ECO:0000313" key="1">
    <source>
        <dbReference type="EMBL" id="CAG7816201.1"/>
    </source>
</evidence>
<keyword evidence="2" id="KW-1185">Reference proteome</keyword>
<reference evidence="1" key="1">
    <citation type="submission" date="2021-06" db="EMBL/GenBank/DDBJ databases">
        <authorList>
            <person name="Hodson N. C."/>
            <person name="Mongue J. A."/>
            <person name="Jaron S. K."/>
        </authorList>
    </citation>
    <scope>NUCLEOTIDE SEQUENCE</scope>
</reference>
<dbReference type="Proteomes" id="UP000708208">
    <property type="component" value="Unassembled WGS sequence"/>
</dbReference>
<evidence type="ECO:0000313" key="2">
    <source>
        <dbReference type="Proteomes" id="UP000708208"/>
    </source>
</evidence>